<reference evidence="3 4" key="1">
    <citation type="submission" date="2020-11" db="EMBL/GenBank/DDBJ databases">
        <title>Description of Pontivivens ytuae sp. nov. isolated from deep sea sediment of Mariana Trench.</title>
        <authorList>
            <person name="Wang Z."/>
            <person name="Sun Q.-L."/>
            <person name="Xu X.-D."/>
            <person name="Tang Y.-Z."/>
            <person name="Zhang J."/>
        </authorList>
    </citation>
    <scope>NUCLEOTIDE SEQUENCE [LARGE SCALE GENOMIC DNA]</scope>
    <source>
        <strain evidence="3 4">MT2928</strain>
    </source>
</reference>
<keyword evidence="1" id="KW-0732">Signal</keyword>
<proteinExistence type="predicted"/>
<feature type="chain" id="PRO_5032844476" evidence="1">
    <location>
        <begin position="21"/>
        <end position="344"/>
    </location>
</feature>
<dbReference type="PANTHER" id="PTHR43283">
    <property type="entry name" value="BETA-LACTAMASE-RELATED"/>
    <property type="match status" value="1"/>
</dbReference>
<evidence type="ECO:0000313" key="4">
    <source>
        <dbReference type="Proteomes" id="UP000594800"/>
    </source>
</evidence>
<evidence type="ECO:0000313" key="3">
    <source>
        <dbReference type="EMBL" id="QPH55795.1"/>
    </source>
</evidence>
<feature type="signal peptide" evidence="1">
    <location>
        <begin position="1"/>
        <end position="20"/>
    </location>
</feature>
<name>A0A7S9LVL5_9RHOB</name>
<dbReference type="InterPro" id="IPR001466">
    <property type="entry name" value="Beta-lactam-related"/>
</dbReference>
<protein>
    <submittedName>
        <fullName evidence="3">Beta-lactamase family protein</fullName>
    </submittedName>
</protein>
<dbReference type="Gene3D" id="3.40.710.10">
    <property type="entry name" value="DD-peptidase/beta-lactamase superfamily"/>
    <property type="match status" value="1"/>
</dbReference>
<dbReference type="KEGG" id="poz:I0K15_08770"/>
<dbReference type="AlphaFoldDB" id="A0A7S9LVL5"/>
<dbReference type="Proteomes" id="UP000594800">
    <property type="component" value="Chromosome"/>
</dbReference>
<organism evidence="3 4">
    <name type="scientific">Pontivivens ytuae</name>
    <dbReference type="NCBI Taxonomy" id="2789856"/>
    <lineage>
        <taxon>Bacteria</taxon>
        <taxon>Pseudomonadati</taxon>
        <taxon>Pseudomonadota</taxon>
        <taxon>Alphaproteobacteria</taxon>
        <taxon>Rhodobacterales</taxon>
        <taxon>Paracoccaceae</taxon>
        <taxon>Pontivivens</taxon>
    </lineage>
</organism>
<evidence type="ECO:0000259" key="2">
    <source>
        <dbReference type="Pfam" id="PF00144"/>
    </source>
</evidence>
<dbReference type="EMBL" id="CP064942">
    <property type="protein sequence ID" value="QPH55795.1"/>
    <property type="molecule type" value="Genomic_DNA"/>
</dbReference>
<dbReference type="RefSeq" id="WP_196105057.1">
    <property type="nucleotide sequence ID" value="NZ_CP064942.1"/>
</dbReference>
<dbReference type="Pfam" id="PF00144">
    <property type="entry name" value="Beta-lactamase"/>
    <property type="match status" value="1"/>
</dbReference>
<keyword evidence="4" id="KW-1185">Reference proteome</keyword>
<accession>A0A7S9LVL5</accession>
<feature type="domain" description="Beta-lactamase-related" evidence="2">
    <location>
        <begin position="42"/>
        <end position="331"/>
    </location>
</feature>
<evidence type="ECO:0000256" key="1">
    <source>
        <dbReference type="SAM" id="SignalP"/>
    </source>
</evidence>
<dbReference type="InterPro" id="IPR012338">
    <property type="entry name" value="Beta-lactam/transpept-like"/>
</dbReference>
<dbReference type="SUPFAM" id="SSF56601">
    <property type="entry name" value="beta-lactamase/transpeptidase-like"/>
    <property type="match status" value="1"/>
</dbReference>
<sequence length="344" mass="36261">MTRSLLAGALALLLPTTLGAQSEAQLPDAAALDAALTAFDVPGVAMASLASCAMDEVVVAGTADLSTSTPVRPDTAFEAASLSKPVFAYLVLKLADEGIIDLDAPLAATFYYPRIPDTDAYARITPRMILTHRTGLPNWVDEGTDFHAGTAPIPFEAEPGVAFTYSGEGFQLLQAFVEHQTGRTLQQLFRDRLGTVMPNSTFALPLPETVTPSRGYRDAQDEGRGLTNLKTRGMAASSLVTTAGDYARFLSHVCRGEGLTPATQTDMLTPQSPASGEAPFPTSWGLGWMIGDLGGLTLVGHGGNNDEYRAFAGYMRETGDGIVILTNGANGQALIEVLLLPPAQ</sequence>
<gene>
    <name evidence="3" type="ORF">I0K15_08770</name>
</gene>
<dbReference type="InterPro" id="IPR050789">
    <property type="entry name" value="Diverse_Enzym_Activities"/>
</dbReference>
<dbReference type="PANTHER" id="PTHR43283:SF18">
    <property type="match status" value="1"/>
</dbReference>